<name>A0A5J4YIK6_PORPP</name>
<sequence>MSPERKGMNADTVAAAGMPRVECPFCSMSLDLFAPRHRQAHVLSCENERLEERSLGQSASSSDEAQAGESIAECIVCGLSLENMPFEMRMQHVNLCLDANDNTAASRPGRLMEEMRRAKAQHDKSTQGDRVLNAWLCALGLGRYMAQFSLHRHARELMHCLPEFEQLLDSMKLPKAARKRILDARPSMLLLQTAMQRSKQASVQDPVDLHLEEALSTDAGDAAPSSDDELVFVSLTQPFNCSPKVGRRVADGFAHLSGAMKKPQVAQTGLNAHRGDEVIDLDNSCEQHVVHPCTAHVDSNQHTLAKRRVEGMSSEDEDDLLRTPAFCRGLINKRARSPINHIREFNVDSPENSEVALRSRLFDSESRDEHDNLLEQEEERTTSSPERPLFPSTLPLPLETDSYGFDVPSDEERHELILTQCSPSDGDEVAPSAVDCANEGSVARLNGICSEYKQRCISQTLSELARVYEQIAGGGMVDLGLLRDQLREAPQRPLDVSFRTLAEYLRLEGVLFFDKRKTGRQWNAHEDGE</sequence>
<dbReference type="EMBL" id="VRMN01000015">
    <property type="protein sequence ID" value="KAA8491219.1"/>
    <property type="molecule type" value="Genomic_DNA"/>
</dbReference>
<comment type="caution">
    <text evidence="2">The sequence shown here is derived from an EMBL/GenBank/DDBJ whole genome shotgun (WGS) entry which is preliminary data.</text>
</comment>
<keyword evidence="3" id="KW-1185">Reference proteome</keyword>
<gene>
    <name evidence="2" type="ORF">FVE85_9514</name>
</gene>
<reference evidence="3" key="1">
    <citation type="journal article" date="2019" name="Nat. Commun.">
        <title>Expansion of phycobilisome linker gene families in mesophilic red algae.</title>
        <authorList>
            <person name="Lee J."/>
            <person name="Kim D."/>
            <person name="Bhattacharya D."/>
            <person name="Yoon H.S."/>
        </authorList>
    </citation>
    <scope>NUCLEOTIDE SEQUENCE [LARGE SCALE GENOMIC DNA]</scope>
    <source>
        <strain evidence="3">CCMP 1328</strain>
    </source>
</reference>
<dbReference type="Proteomes" id="UP000324585">
    <property type="component" value="Unassembled WGS sequence"/>
</dbReference>
<evidence type="ECO:0000256" key="1">
    <source>
        <dbReference type="SAM" id="MobiDB-lite"/>
    </source>
</evidence>
<accession>A0A5J4YIK6</accession>
<protein>
    <submittedName>
        <fullName evidence="2">Uncharacterized protein</fullName>
    </submittedName>
</protein>
<dbReference type="AlphaFoldDB" id="A0A5J4YIK6"/>
<organism evidence="2 3">
    <name type="scientific">Porphyridium purpureum</name>
    <name type="common">Red alga</name>
    <name type="synonym">Porphyridium cruentum</name>
    <dbReference type="NCBI Taxonomy" id="35688"/>
    <lineage>
        <taxon>Eukaryota</taxon>
        <taxon>Rhodophyta</taxon>
        <taxon>Bangiophyceae</taxon>
        <taxon>Porphyridiales</taxon>
        <taxon>Porphyridiaceae</taxon>
        <taxon>Porphyridium</taxon>
    </lineage>
</organism>
<feature type="compositionally biased region" description="Basic and acidic residues" evidence="1">
    <location>
        <begin position="360"/>
        <end position="373"/>
    </location>
</feature>
<proteinExistence type="predicted"/>
<evidence type="ECO:0000313" key="2">
    <source>
        <dbReference type="EMBL" id="KAA8491219.1"/>
    </source>
</evidence>
<evidence type="ECO:0000313" key="3">
    <source>
        <dbReference type="Proteomes" id="UP000324585"/>
    </source>
</evidence>
<feature type="region of interest" description="Disordered" evidence="1">
    <location>
        <begin position="360"/>
        <end position="395"/>
    </location>
</feature>